<evidence type="ECO:0000313" key="2">
    <source>
        <dbReference type="Proteomes" id="UP000215896"/>
    </source>
</evidence>
<accession>A0A255GSB8</accession>
<dbReference type="AlphaFoldDB" id="A0A255GSB8"/>
<gene>
    <name evidence="1" type="ORF">CGZ94_00990</name>
</gene>
<protein>
    <submittedName>
        <fullName evidence="1">Uncharacterized protein</fullName>
    </submittedName>
</protein>
<reference evidence="1 2" key="1">
    <citation type="submission" date="2017-07" db="EMBL/GenBank/DDBJ databases">
        <title>Draft whole genome sequences of clinical Proprionibacteriaceae strains.</title>
        <authorList>
            <person name="Bernier A.-M."/>
            <person name="Bernard K."/>
            <person name="Domingo M.-C."/>
        </authorList>
    </citation>
    <scope>NUCLEOTIDE SEQUENCE [LARGE SCALE GENOMIC DNA]</scope>
    <source>
        <strain evidence="1 2">NML 030167</strain>
    </source>
</reference>
<keyword evidence="2" id="KW-1185">Reference proteome</keyword>
<accession>A0A4R6LQ20</accession>
<organism evidence="1 2">
    <name type="scientific">Enemella evansiae</name>
    <dbReference type="NCBI Taxonomy" id="2016499"/>
    <lineage>
        <taxon>Bacteria</taxon>
        <taxon>Bacillati</taxon>
        <taxon>Actinomycetota</taxon>
        <taxon>Actinomycetes</taxon>
        <taxon>Propionibacteriales</taxon>
        <taxon>Propionibacteriaceae</taxon>
        <taxon>Enemella</taxon>
    </lineage>
</organism>
<dbReference type="EMBL" id="NMVO01000001">
    <property type="protein sequence ID" value="OYO17516.1"/>
    <property type="molecule type" value="Genomic_DNA"/>
</dbReference>
<proteinExistence type="predicted"/>
<sequence length="149" mass="16357">MTIFGRIMLTLAVIAIVILLAIGGMRALVSGFLYQGKLFAFQFPGTASHHAFFQWKYDRLAQIAPSLGDNDPLPADYAEMGVDGVAHRADGSPTGEFYLVAFRNWRDEAGMLIVLTAATWPSNGVSVSGGWGIQQCERLDDRWLTCWGD</sequence>
<evidence type="ECO:0000313" key="1">
    <source>
        <dbReference type="EMBL" id="OYO17516.1"/>
    </source>
</evidence>
<name>A0A255GSB8_9ACTN</name>
<comment type="caution">
    <text evidence="1">The sequence shown here is derived from an EMBL/GenBank/DDBJ whole genome shotgun (WGS) entry which is preliminary data.</text>
</comment>
<dbReference type="Proteomes" id="UP000215896">
    <property type="component" value="Unassembled WGS sequence"/>
</dbReference>